<accession>A0A2V5LFJ1</accession>
<feature type="transmembrane region" description="Helical" evidence="1">
    <location>
        <begin position="414"/>
        <end position="434"/>
    </location>
</feature>
<feature type="transmembrane region" description="Helical" evidence="1">
    <location>
        <begin position="390"/>
        <end position="408"/>
    </location>
</feature>
<name>A0A2V5LFJ1_9MICC</name>
<protein>
    <recommendedName>
        <fullName evidence="4">Low temperature requirement protein A</fullName>
    </recommendedName>
</protein>
<dbReference type="Proteomes" id="UP000247832">
    <property type="component" value="Unassembled WGS sequence"/>
</dbReference>
<feature type="transmembrane region" description="Helical" evidence="1">
    <location>
        <begin position="197"/>
        <end position="214"/>
    </location>
</feature>
<feature type="transmembrane region" description="Helical" evidence="1">
    <location>
        <begin position="137"/>
        <end position="156"/>
    </location>
</feature>
<feature type="transmembrane region" description="Helical" evidence="1">
    <location>
        <begin position="325"/>
        <end position="353"/>
    </location>
</feature>
<feature type="transmembrane region" description="Helical" evidence="1">
    <location>
        <begin position="80"/>
        <end position="97"/>
    </location>
</feature>
<evidence type="ECO:0000313" key="2">
    <source>
        <dbReference type="EMBL" id="PYI69882.1"/>
    </source>
</evidence>
<comment type="caution">
    <text evidence="2">The sequence shown here is derived from an EMBL/GenBank/DDBJ whole genome shotgun (WGS) entry which is preliminary data.</text>
</comment>
<feature type="transmembrane region" description="Helical" evidence="1">
    <location>
        <begin position="162"/>
        <end position="185"/>
    </location>
</feature>
<keyword evidence="1" id="KW-1133">Transmembrane helix</keyword>
<gene>
    <name evidence="2" type="ORF">CVV68_01945</name>
</gene>
<dbReference type="PANTHER" id="PTHR36840:SF1">
    <property type="entry name" value="BLL5714 PROTEIN"/>
    <property type="match status" value="1"/>
</dbReference>
<dbReference type="PANTHER" id="PTHR36840">
    <property type="entry name" value="BLL5714 PROTEIN"/>
    <property type="match status" value="1"/>
</dbReference>
<feature type="transmembrane region" description="Helical" evidence="1">
    <location>
        <begin position="254"/>
        <end position="274"/>
    </location>
</feature>
<dbReference type="OrthoDB" id="7698234at2"/>
<evidence type="ECO:0000313" key="3">
    <source>
        <dbReference type="Proteomes" id="UP000247832"/>
    </source>
</evidence>
<dbReference type="AlphaFoldDB" id="A0A2V5LFJ1"/>
<dbReference type="Pfam" id="PF06772">
    <property type="entry name" value="LtrA"/>
    <property type="match status" value="1"/>
</dbReference>
<feature type="transmembrane region" description="Helical" evidence="1">
    <location>
        <begin position="109"/>
        <end position="130"/>
    </location>
</feature>
<feature type="transmembrane region" description="Helical" evidence="1">
    <location>
        <begin position="359"/>
        <end position="378"/>
    </location>
</feature>
<dbReference type="EMBL" id="QJVD01000001">
    <property type="protein sequence ID" value="PYI69882.1"/>
    <property type="molecule type" value="Genomic_DNA"/>
</dbReference>
<proteinExistence type="predicted"/>
<organism evidence="2 3">
    <name type="scientific">Arthrobacter livingstonensis</name>
    <dbReference type="NCBI Taxonomy" id="670078"/>
    <lineage>
        <taxon>Bacteria</taxon>
        <taxon>Bacillati</taxon>
        <taxon>Actinomycetota</taxon>
        <taxon>Actinomycetes</taxon>
        <taxon>Micrococcales</taxon>
        <taxon>Micrococcaceae</taxon>
        <taxon>Arthrobacter</taxon>
    </lineage>
</organism>
<feature type="transmembrane region" description="Helical" evidence="1">
    <location>
        <begin position="220"/>
        <end position="242"/>
    </location>
</feature>
<evidence type="ECO:0008006" key="4">
    <source>
        <dbReference type="Google" id="ProtNLM"/>
    </source>
</evidence>
<sequence>MPLTPASRRRGRNEECCAEWNVTLLNFAGQCKNSQKGSCFAQGEHAGRIYHWRMSEKLPSPRAKSHDPGRAPGRVHWMELFFDLVFVAFVGQLAHGIHGNPGWAEFGTFVLLFFPAWWAWVNIVSVVNLLPGLSSRGLGVAMLAAMAAAGLMAAAAPEAFGARAWAFSLANASMRGVLLVLWLYQHRQKSADTPWRIWIYNGGTAALWLVAAMLPLHVAVILWAASIAVEVAMVLLGGHLWADRSVSGINIEHASERLGLFVIIVLGESVFTIVSELSTGWGPAGGLAAVLGFLVVALLGWAFFQYGTGTVATGLERLQSRSDYAGILQTTVFMPFLLVVGVTGVAAAIATAIPAPLEPLPFGAGIALGGGLALFYATNAMVSLRYGRPLNTVLPWAVPAVVAAALLIPASATVPAAVVLALAVLILLALTAYVEIHRRRR</sequence>
<keyword evidence="1" id="KW-0472">Membrane</keyword>
<reference evidence="2 3" key="1">
    <citation type="submission" date="2018-05" db="EMBL/GenBank/DDBJ databases">
        <title>Genetic diversity of glacier-inhabiting Cryobacterium bacteria in China and description of Cryobacterium mengkeensis sp. nov. and Arthrobacter glacialis sp. nov.</title>
        <authorList>
            <person name="Liu Q."/>
            <person name="Xin Y.-H."/>
        </authorList>
    </citation>
    <scope>NUCLEOTIDE SEQUENCE [LARGE SCALE GENOMIC DNA]</scope>
    <source>
        <strain evidence="2 3">LI2</strain>
    </source>
</reference>
<feature type="transmembrane region" description="Helical" evidence="1">
    <location>
        <begin position="280"/>
        <end position="304"/>
    </location>
</feature>
<keyword evidence="3" id="KW-1185">Reference proteome</keyword>
<evidence type="ECO:0000256" key="1">
    <source>
        <dbReference type="SAM" id="Phobius"/>
    </source>
</evidence>
<keyword evidence="1" id="KW-0812">Transmembrane</keyword>
<dbReference type="InterPro" id="IPR010640">
    <property type="entry name" value="Low_temperature_requirement_A"/>
</dbReference>